<evidence type="ECO:0000256" key="1">
    <source>
        <dbReference type="ARBA" id="ARBA00011975"/>
    </source>
</evidence>
<evidence type="ECO:0000313" key="9">
    <source>
        <dbReference type="Proteomes" id="UP001212499"/>
    </source>
</evidence>
<keyword evidence="8" id="KW-0648">Protein biosynthesis</keyword>
<evidence type="ECO:0000256" key="6">
    <source>
        <dbReference type="PROSITE-ProRule" id="PRU01016"/>
    </source>
</evidence>
<sequence length="360" mass="40560">MTFRPPYLNFLETELQLPQTNKTQHLVIDLFAGCGGLALGFEATGFPTIGYEILADACATYQHNLPSVCHQLNLTPLSDLIEGATVIIGGPPCQPFSVSGHQLGLKDSRDGFPTFLAAVERYRPQLALFENVRGMLFRNQKYFAEIVLALKKLDYIVEWEILNAAHYGVPQKRERLFCVAHKGGWEWPEKTHLYSPYTAGEALGELAYLAPPNSKFLTPSMDEYIKKYEIASKCINPRDIHLDSPVRTVTCRNLSSPTGDMLRIRLPDGRRRRLTVREGARLQSFPDWFQFQGSQNNQFNQIGNAVPPLLAKALANSVQTYLHRNQYSSSAKIHQPSQYIQLSLELGIDAVNKPARNNRK</sequence>
<evidence type="ECO:0000256" key="5">
    <source>
        <dbReference type="ARBA" id="ARBA00022747"/>
    </source>
</evidence>
<accession>A0ABT5AQL6</accession>
<evidence type="ECO:0000256" key="7">
    <source>
        <dbReference type="RuleBase" id="RU000416"/>
    </source>
</evidence>
<dbReference type="Pfam" id="PF00145">
    <property type="entry name" value="DNA_methylase"/>
    <property type="match status" value="1"/>
</dbReference>
<dbReference type="CDD" id="cd00315">
    <property type="entry name" value="Cyt_C5_DNA_methylase"/>
    <property type="match status" value="1"/>
</dbReference>
<keyword evidence="2 6" id="KW-0489">Methyltransferase</keyword>
<dbReference type="EC" id="2.1.1.37" evidence="1"/>
<keyword evidence="4 6" id="KW-0949">S-adenosyl-L-methionine</keyword>
<dbReference type="EMBL" id="JAQMUH010000092">
    <property type="protein sequence ID" value="MDB9539599.1"/>
    <property type="molecule type" value="Genomic_DNA"/>
</dbReference>
<dbReference type="PRINTS" id="PR00105">
    <property type="entry name" value="C5METTRFRASE"/>
</dbReference>
<feature type="active site" evidence="6">
    <location>
        <position position="93"/>
    </location>
</feature>
<keyword evidence="5" id="KW-0680">Restriction system</keyword>
<dbReference type="GO" id="GO:0008168">
    <property type="term" value="F:methyltransferase activity"/>
    <property type="evidence" value="ECO:0007669"/>
    <property type="project" value="UniProtKB-KW"/>
</dbReference>
<dbReference type="Proteomes" id="UP001212499">
    <property type="component" value="Unassembled WGS sequence"/>
</dbReference>
<dbReference type="RefSeq" id="WP_271732512.1">
    <property type="nucleotide sequence ID" value="NZ_JANQDP010000094.1"/>
</dbReference>
<dbReference type="PROSITE" id="PS51679">
    <property type="entry name" value="SAM_MT_C5"/>
    <property type="match status" value="1"/>
</dbReference>
<dbReference type="InterPro" id="IPR050390">
    <property type="entry name" value="C5-Methyltransferase"/>
</dbReference>
<dbReference type="Gene3D" id="3.40.50.150">
    <property type="entry name" value="Vaccinia Virus protein VP39"/>
    <property type="match status" value="1"/>
</dbReference>
<reference evidence="8 9" key="1">
    <citation type="submission" date="2023-01" db="EMBL/GenBank/DDBJ databases">
        <title>Genomes from the Australian National Cyanobacteria Reference Collection.</title>
        <authorList>
            <person name="Willis A."/>
            <person name="Lee E.M.F."/>
        </authorList>
    </citation>
    <scope>NUCLEOTIDE SEQUENCE [LARGE SCALE GENOMIC DNA]</scope>
    <source>
        <strain evidence="8 9">CS-1033</strain>
    </source>
</reference>
<comment type="caution">
    <text evidence="8">The sequence shown here is derived from an EMBL/GenBank/DDBJ whole genome shotgun (WGS) entry which is preliminary data.</text>
</comment>
<protein>
    <recommendedName>
        <fullName evidence="1">DNA (cytosine-5-)-methyltransferase</fullName>
        <ecNumber evidence="1">2.1.1.37</ecNumber>
    </recommendedName>
</protein>
<keyword evidence="3 6" id="KW-0808">Transferase</keyword>
<dbReference type="PANTHER" id="PTHR10629:SF52">
    <property type="entry name" value="DNA (CYTOSINE-5)-METHYLTRANSFERASE 1"/>
    <property type="match status" value="1"/>
</dbReference>
<evidence type="ECO:0000313" key="8">
    <source>
        <dbReference type="EMBL" id="MDB9539599.1"/>
    </source>
</evidence>
<dbReference type="InterPro" id="IPR001525">
    <property type="entry name" value="C5_MeTfrase"/>
</dbReference>
<evidence type="ECO:0000256" key="2">
    <source>
        <dbReference type="ARBA" id="ARBA00022603"/>
    </source>
</evidence>
<dbReference type="InterPro" id="IPR029063">
    <property type="entry name" value="SAM-dependent_MTases_sf"/>
</dbReference>
<dbReference type="SUPFAM" id="SSF53335">
    <property type="entry name" value="S-adenosyl-L-methionine-dependent methyltransferases"/>
    <property type="match status" value="1"/>
</dbReference>
<dbReference type="PANTHER" id="PTHR10629">
    <property type="entry name" value="CYTOSINE-SPECIFIC METHYLTRANSFERASE"/>
    <property type="match status" value="1"/>
</dbReference>
<dbReference type="Gene3D" id="3.90.120.10">
    <property type="entry name" value="DNA Methylase, subunit A, domain 2"/>
    <property type="match status" value="1"/>
</dbReference>
<gene>
    <name evidence="8" type="ORF">PN457_08005</name>
</gene>
<keyword evidence="9" id="KW-1185">Reference proteome</keyword>
<proteinExistence type="inferred from homology"/>
<keyword evidence="8" id="KW-0251">Elongation factor</keyword>
<dbReference type="GO" id="GO:0032259">
    <property type="term" value="P:methylation"/>
    <property type="evidence" value="ECO:0007669"/>
    <property type="project" value="UniProtKB-KW"/>
</dbReference>
<dbReference type="GO" id="GO:0003746">
    <property type="term" value="F:translation elongation factor activity"/>
    <property type="evidence" value="ECO:0007669"/>
    <property type="project" value="UniProtKB-KW"/>
</dbReference>
<dbReference type="NCBIfam" id="TIGR00675">
    <property type="entry name" value="dcm"/>
    <property type="match status" value="1"/>
</dbReference>
<comment type="similarity">
    <text evidence="6 7">Belongs to the class I-like SAM-binding methyltransferase superfamily. C5-methyltransferase family.</text>
</comment>
<name>A0ABT5AQL6_9CYAN</name>
<evidence type="ECO:0000256" key="3">
    <source>
        <dbReference type="ARBA" id="ARBA00022679"/>
    </source>
</evidence>
<evidence type="ECO:0000256" key="4">
    <source>
        <dbReference type="ARBA" id="ARBA00022691"/>
    </source>
</evidence>
<organism evidence="8 9">
    <name type="scientific">Anabaenopsis arnoldii</name>
    <dbReference type="NCBI Taxonomy" id="2152938"/>
    <lineage>
        <taxon>Bacteria</taxon>
        <taxon>Bacillati</taxon>
        <taxon>Cyanobacteriota</taxon>
        <taxon>Cyanophyceae</taxon>
        <taxon>Nostocales</taxon>
        <taxon>Nodulariaceae</taxon>
        <taxon>Anabaenopsis</taxon>
    </lineage>
</organism>